<dbReference type="EMBL" id="JADLRE010000002">
    <property type="protein sequence ID" value="MBF6224246.1"/>
    <property type="molecule type" value="Genomic_DNA"/>
</dbReference>
<name>A0ABS0C3M5_9NOCA</name>
<protein>
    <submittedName>
        <fullName evidence="3">PPE domain-containing protein</fullName>
    </submittedName>
</protein>
<organism evidence="3 4">
    <name type="scientific">Nocardia abscessus</name>
    <dbReference type="NCBI Taxonomy" id="120957"/>
    <lineage>
        <taxon>Bacteria</taxon>
        <taxon>Bacillati</taxon>
        <taxon>Actinomycetota</taxon>
        <taxon>Actinomycetes</taxon>
        <taxon>Mycobacteriales</taxon>
        <taxon>Nocardiaceae</taxon>
        <taxon>Nocardia</taxon>
    </lineage>
</organism>
<gene>
    <name evidence="3" type="ORF">IU470_03815</name>
</gene>
<comment type="similarity">
    <text evidence="1">Belongs to the mycobacterial PPE family.</text>
</comment>
<dbReference type="SUPFAM" id="SSF140459">
    <property type="entry name" value="PE/PPE dimer-like"/>
    <property type="match status" value="1"/>
</dbReference>
<feature type="domain" description="PPE" evidence="2">
    <location>
        <begin position="4"/>
        <end position="94"/>
    </location>
</feature>
<dbReference type="Gene3D" id="1.20.1260.20">
    <property type="entry name" value="PPE superfamily"/>
    <property type="match status" value="1"/>
</dbReference>
<dbReference type="InterPro" id="IPR000030">
    <property type="entry name" value="PPE_dom"/>
</dbReference>
<reference evidence="3 4" key="1">
    <citation type="submission" date="2020-10" db="EMBL/GenBank/DDBJ databases">
        <title>Identification of Nocardia species via Next-generation sequencing and recognition of intraspecies genetic diversity.</title>
        <authorList>
            <person name="Li P."/>
            <person name="Li P."/>
            <person name="Lu B."/>
        </authorList>
    </citation>
    <scope>NUCLEOTIDE SEQUENCE [LARGE SCALE GENOMIC DNA]</scope>
    <source>
        <strain evidence="3 4">N-11</strain>
    </source>
</reference>
<dbReference type="InterPro" id="IPR038332">
    <property type="entry name" value="PPE_sf"/>
</dbReference>
<evidence type="ECO:0000313" key="4">
    <source>
        <dbReference type="Proteomes" id="UP000807309"/>
    </source>
</evidence>
<dbReference type="Pfam" id="PF00823">
    <property type="entry name" value="PPE"/>
    <property type="match status" value="1"/>
</dbReference>
<keyword evidence="4" id="KW-1185">Reference proteome</keyword>
<proteinExistence type="inferred from homology"/>
<dbReference type="RefSeq" id="WP_195031604.1">
    <property type="nucleotide sequence ID" value="NZ_JADLRE010000002.1"/>
</dbReference>
<dbReference type="Proteomes" id="UP000807309">
    <property type="component" value="Unassembled WGS sequence"/>
</dbReference>
<comment type="caution">
    <text evidence="3">The sequence shown here is derived from an EMBL/GenBank/DDBJ whole genome shotgun (WGS) entry which is preliminary data.</text>
</comment>
<evidence type="ECO:0000256" key="1">
    <source>
        <dbReference type="ARBA" id="ARBA00010652"/>
    </source>
</evidence>
<sequence length="118" mass="11640">MEFDYLASPPEVNTSRLLSCPGAAALASTAAPYAGLAAGSAVDAGAADGLTVVMGVAWQGSASDAVQAAFGRHASWLHKQSAVALDAATSAAALGGISAGAQEVITSVGAWLAESHRW</sequence>
<accession>A0ABS0C3M5</accession>
<evidence type="ECO:0000313" key="3">
    <source>
        <dbReference type="EMBL" id="MBF6224246.1"/>
    </source>
</evidence>
<evidence type="ECO:0000259" key="2">
    <source>
        <dbReference type="Pfam" id="PF00823"/>
    </source>
</evidence>